<accession>A0AAD5XEP5</accession>
<name>A0AAD5XEP5_9FUNG</name>
<dbReference type="PROSITE" id="PS51375">
    <property type="entry name" value="PPR"/>
    <property type="match status" value="1"/>
</dbReference>
<feature type="repeat" description="PPR" evidence="2">
    <location>
        <begin position="638"/>
        <end position="672"/>
    </location>
</feature>
<dbReference type="PANTHER" id="PTHR47932">
    <property type="entry name" value="ATPASE EXPRESSION PROTEIN 3"/>
    <property type="match status" value="1"/>
</dbReference>
<dbReference type="InterPro" id="IPR002885">
    <property type="entry name" value="PPR_rpt"/>
</dbReference>
<keyword evidence="1" id="KW-0677">Repeat</keyword>
<dbReference type="InterPro" id="IPR011990">
    <property type="entry name" value="TPR-like_helical_dom_sf"/>
</dbReference>
<sequence>MRGVAVSGADFTKSFGRRRALSCFVGSSSGSAILQIAHYSKPPFLPPSLQLKELQLQREQQQLRERQQHEQQILQKSAIPPIIQLNSLPVSNAEIKMGRLLRLRTMLAAACSGAQTIDSLEQIFKLYLQVTLAPSPSSKVYEINELDFATLTNFLLAVAANHLRLENQARPAHTATLTVEDKTSVFKKLFEKCLFANRAKLLFQSFSSIMPVHNLLPANSVNFISDSSDFADFSENQPPAKCIPLLPSIFSSFSRLILGDIVRMKVSPISSSNTIIPILVSLHKLESETDAVQLMTTLLSSNVFSNSNTVLRTDYLVSAVITSFSANGRIDLATAFFESDRQFRLTNEKKSGENMSMKSKSTIMSFDALTSAINVKSNVANDSTREMFPYITIIQALISHNEFTRAARIAMELVLEFELSMALIVRIWKSFLRTISDRYSAAAADAVNEGVESTANKRAKVPQEIAEQNEKDRFITEKTLQLYWKRVEKLDGKLLKELTGGFKGVYVKFWDILIKHYIRINDYAAILQTRKLFEERNIRMSVGTNNRVLHYLFEIGQGLSVGIKLDKIGQRIADTVSAKVFDKITDEIHDTITDKFTVSEIDDKNTEEINIKDFPNGFRHALALFDILISEYPEIKPDSATYSNVIHIFFKLGRKDKAIASYSQMLDQGIRPNVIVCTILMNGLLKVGDLKAAFQVFGAFESSGSDEELLSRIGINEGNTPDTIMHTSLLQKFAEMNDDSRVKHGYALFSDSDTSGQDVNNKRSYFLKPDLILLNILINYFTRTGQPAYTLATLNDIDRLGLSPDSFTATAIVHGLVQFGDITAAERAASRMVSLGIPVTMHAITALIPRTFSTIGSGKNPETDAVSLVGWIEAILQTQIISKKPAAILELARICKFSEDMVVVRLRNDRNVKLANMWTSPLLTKQFPPDFRFFNAAVRALVRIGAVEAADCVLRFIVHERINSKDEYRDVILRLVDNVVGVAWINEGNEKRAKEIRRIFQVK</sequence>
<organism evidence="3 4">
    <name type="scientific">Physocladia obscura</name>
    <dbReference type="NCBI Taxonomy" id="109957"/>
    <lineage>
        <taxon>Eukaryota</taxon>
        <taxon>Fungi</taxon>
        <taxon>Fungi incertae sedis</taxon>
        <taxon>Chytridiomycota</taxon>
        <taxon>Chytridiomycota incertae sedis</taxon>
        <taxon>Chytridiomycetes</taxon>
        <taxon>Chytridiales</taxon>
        <taxon>Chytriomycetaceae</taxon>
        <taxon>Physocladia</taxon>
    </lineage>
</organism>
<dbReference type="PANTHER" id="PTHR47932:SF44">
    <property type="entry name" value="MIOREX COMPLEX COMPONENT 1"/>
    <property type="match status" value="1"/>
</dbReference>
<dbReference type="Proteomes" id="UP001211907">
    <property type="component" value="Unassembled WGS sequence"/>
</dbReference>
<dbReference type="AlphaFoldDB" id="A0AAD5XEP5"/>
<dbReference type="NCBIfam" id="TIGR00756">
    <property type="entry name" value="PPR"/>
    <property type="match status" value="1"/>
</dbReference>
<evidence type="ECO:0000313" key="4">
    <source>
        <dbReference type="Proteomes" id="UP001211907"/>
    </source>
</evidence>
<dbReference type="Gene3D" id="1.25.40.10">
    <property type="entry name" value="Tetratricopeptide repeat domain"/>
    <property type="match status" value="2"/>
</dbReference>
<dbReference type="EMBL" id="JADGJH010001380">
    <property type="protein sequence ID" value="KAJ3114274.1"/>
    <property type="molecule type" value="Genomic_DNA"/>
</dbReference>
<protein>
    <recommendedName>
        <fullName evidence="5">Pentatricopeptide repeat-containing protein</fullName>
    </recommendedName>
</protein>
<evidence type="ECO:0000256" key="1">
    <source>
        <dbReference type="ARBA" id="ARBA00022737"/>
    </source>
</evidence>
<evidence type="ECO:0008006" key="5">
    <source>
        <dbReference type="Google" id="ProtNLM"/>
    </source>
</evidence>
<reference evidence="3" key="1">
    <citation type="submission" date="2020-05" db="EMBL/GenBank/DDBJ databases">
        <title>Phylogenomic resolution of chytrid fungi.</title>
        <authorList>
            <person name="Stajich J.E."/>
            <person name="Amses K."/>
            <person name="Simmons R."/>
            <person name="Seto K."/>
            <person name="Myers J."/>
            <person name="Bonds A."/>
            <person name="Quandt C.A."/>
            <person name="Barry K."/>
            <person name="Liu P."/>
            <person name="Grigoriev I."/>
            <person name="Longcore J.E."/>
            <person name="James T.Y."/>
        </authorList>
    </citation>
    <scope>NUCLEOTIDE SEQUENCE</scope>
    <source>
        <strain evidence="3">JEL0513</strain>
    </source>
</reference>
<keyword evidence="4" id="KW-1185">Reference proteome</keyword>
<proteinExistence type="predicted"/>
<comment type="caution">
    <text evidence="3">The sequence shown here is derived from an EMBL/GenBank/DDBJ whole genome shotgun (WGS) entry which is preliminary data.</text>
</comment>
<evidence type="ECO:0000313" key="3">
    <source>
        <dbReference type="EMBL" id="KAJ3114274.1"/>
    </source>
</evidence>
<gene>
    <name evidence="3" type="ORF">HK100_001719</name>
</gene>
<dbReference type="Pfam" id="PF13041">
    <property type="entry name" value="PPR_2"/>
    <property type="match status" value="1"/>
</dbReference>
<evidence type="ECO:0000256" key="2">
    <source>
        <dbReference type="PROSITE-ProRule" id="PRU00708"/>
    </source>
</evidence>